<keyword evidence="8" id="KW-1185">Reference proteome</keyword>
<organism evidence="7 8">
    <name type="scientific">Monilinia vaccinii-corymbosi</name>
    <dbReference type="NCBI Taxonomy" id="61207"/>
    <lineage>
        <taxon>Eukaryota</taxon>
        <taxon>Fungi</taxon>
        <taxon>Dikarya</taxon>
        <taxon>Ascomycota</taxon>
        <taxon>Pezizomycotina</taxon>
        <taxon>Leotiomycetes</taxon>
        <taxon>Helotiales</taxon>
        <taxon>Sclerotiniaceae</taxon>
        <taxon>Monilinia</taxon>
    </lineage>
</organism>
<evidence type="ECO:0000259" key="6">
    <source>
        <dbReference type="Pfam" id="PF18313"/>
    </source>
</evidence>
<evidence type="ECO:0000256" key="1">
    <source>
        <dbReference type="ARBA" id="ARBA00010982"/>
    </source>
</evidence>
<keyword evidence="2" id="KW-0808">Transferase</keyword>
<protein>
    <recommendedName>
        <fullName evidence="6">Thiolase-like protein type 1 additional C-terminal domain-containing protein</fullName>
    </recommendedName>
</protein>
<feature type="transmembrane region" description="Helical" evidence="5">
    <location>
        <begin position="152"/>
        <end position="178"/>
    </location>
</feature>
<gene>
    <name evidence="7" type="ORF">DSL72_004478</name>
</gene>
<keyword evidence="3" id="KW-0012">Acyltransferase</keyword>
<evidence type="ECO:0000256" key="5">
    <source>
        <dbReference type="SAM" id="Phobius"/>
    </source>
</evidence>
<dbReference type="PANTHER" id="PTHR18919:SF139">
    <property type="entry name" value="THIOLASE-LIKE PROTEIN TYPE 1 ADDITIONAL C-TERMINAL DOMAIN-CONTAINING PROTEIN"/>
    <property type="match status" value="1"/>
</dbReference>
<dbReference type="InterPro" id="IPR016039">
    <property type="entry name" value="Thiolase-like"/>
</dbReference>
<dbReference type="OrthoDB" id="435240at2759"/>
<reference evidence="7" key="1">
    <citation type="submission" date="2020-10" db="EMBL/GenBank/DDBJ databases">
        <title>Genome Sequence of Monilinia vaccinii-corymbosi Sheds Light on Mummy Berry Disease Infection of Blueberry and Mating Type.</title>
        <authorList>
            <person name="Yow A.G."/>
            <person name="Zhang Y."/>
            <person name="Bansal K."/>
            <person name="Eacker S.M."/>
            <person name="Sullivan S."/>
            <person name="Liachko I."/>
            <person name="Cubeta M.A."/>
            <person name="Rollins J.A."/>
            <person name="Ashrafi H."/>
        </authorList>
    </citation>
    <scope>NUCLEOTIDE SEQUENCE</scope>
    <source>
        <strain evidence="7">RL-1</strain>
    </source>
</reference>
<proteinExistence type="inferred from homology"/>
<dbReference type="InterPro" id="IPR040771">
    <property type="entry name" value="TLP1_add_C"/>
</dbReference>
<dbReference type="Gene3D" id="2.40.50.840">
    <property type="match status" value="1"/>
</dbReference>
<dbReference type="EMBL" id="CP063405">
    <property type="protein sequence ID" value="QSZ29960.1"/>
    <property type="molecule type" value="Genomic_DNA"/>
</dbReference>
<feature type="region of interest" description="Disordered" evidence="4">
    <location>
        <begin position="530"/>
        <end position="552"/>
    </location>
</feature>
<sequence>MTKKTPIIIGISDVVNRSLEVGDVGAGAVEPLEMMLRAVRGALVDAGGGGEGGDEGERCRRFGKVGKLGMLSRCVDDVRVVRSWTWVYGDVCGGVLEGVRRFGGGDEFGDGDGDGDGGDTKVYMEESDHGGNSPVRMLDEACRRVARGESRVAVVVGGEALGSCELGFLFLFSFFWFFKGRLFLGMEGVGRDEDEDEDEDEVGEQDLGEIDNLYPFFHVVSSVTKTGTYPQHWRPPAGDPRKILALPEGVETPGTIHSIGLPIHIYPLFENAFRALRHQSQGENHAESAKLYAQFAKIAAGNEYAWNKEQAGGLDEEKIRTVGKRNRMICWPYPLLMNAFNNVNMAACCIVTSVEFAREVGISEDKWIYPLGGAGMRERENFWERPNFYSSEALETSLDSAMSVSGLKTEDIDLFDLYSCFPIVPKLAAHHLKIPFLDPPKPITLLGGLTYFGGAGNNYSLHAVTEMVRQLRKKRTQTQTSRKENEKASHGLILANGGVLTYQHVICLSTQPRSDGKQYQDGNPCPDVVQSSPVLRSMEPPQSQHGRGSSDGLNIVGAEGVGSGVWEAFVETYTVQFSRTNEPEIGYVVGRLKKDGRRFVANVEDEKTLGNLVKDAAGEEVIGKNGWVWMEEGGKRNLFGFEMGARL</sequence>
<feature type="compositionally biased region" description="Polar residues" evidence="4">
    <location>
        <begin position="530"/>
        <end position="547"/>
    </location>
</feature>
<comment type="similarity">
    <text evidence="1">Belongs to the thiolase-like superfamily. Thiolase family.</text>
</comment>
<evidence type="ECO:0000256" key="3">
    <source>
        <dbReference type="ARBA" id="ARBA00023315"/>
    </source>
</evidence>
<evidence type="ECO:0000256" key="4">
    <source>
        <dbReference type="SAM" id="MobiDB-lite"/>
    </source>
</evidence>
<dbReference type="SUPFAM" id="SSF53901">
    <property type="entry name" value="Thiolase-like"/>
    <property type="match status" value="1"/>
</dbReference>
<accession>A0A8A3P0L8</accession>
<keyword evidence="5" id="KW-0812">Transmembrane</keyword>
<dbReference type="Proteomes" id="UP000672032">
    <property type="component" value="Chromosome 1"/>
</dbReference>
<keyword evidence="5" id="KW-1133">Transmembrane helix</keyword>
<dbReference type="GO" id="GO:0016746">
    <property type="term" value="F:acyltransferase activity"/>
    <property type="evidence" value="ECO:0007669"/>
    <property type="project" value="UniProtKB-KW"/>
</dbReference>
<dbReference type="AlphaFoldDB" id="A0A8A3P0L8"/>
<name>A0A8A3P0L8_9HELO</name>
<evidence type="ECO:0000313" key="7">
    <source>
        <dbReference type="EMBL" id="QSZ29960.1"/>
    </source>
</evidence>
<dbReference type="PANTHER" id="PTHR18919">
    <property type="entry name" value="ACETYL-COA C-ACYLTRANSFERASE"/>
    <property type="match status" value="1"/>
</dbReference>
<dbReference type="Gene3D" id="3.40.47.10">
    <property type="match status" value="1"/>
</dbReference>
<evidence type="ECO:0000313" key="8">
    <source>
        <dbReference type="Proteomes" id="UP000672032"/>
    </source>
</evidence>
<feature type="domain" description="Thiolase-like protein type 1 additional C-terminal" evidence="6">
    <location>
        <begin position="564"/>
        <end position="632"/>
    </location>
</feature>
<evidence type="ECO:0000256" key="2">
    <source>
        <dbReference type="ARBA" id="ARBA00022679"/>
    </source>
</evidence>
<keyword evidence="5" id="KW-0472">Membrane</keyword>
<dbReference type="Pfam" id="PF18313">
    <property type="entry name" value="TLP1_add_C"/>
    <property type="match status" value="1"/>
</dbReference>